<feature type="transmembrane region" description="Helical" evidence="8">
    <location>
        <begin position="1006"/>
        <end position="1030"/>
    </location>
</feature>
<comment type="similarity">
    <text evidence="2">Belongs to the resistance-nodulation-cell division (RND) (TC 2.A.6) family.</text>
</comment>
<comment type="caution">
    <text evidence="9">The sequence shown here is derived from an EMBL/GenBank/DDBJ whole genome shotgun (WGS) entry which is preliminary data.</text>
</comment>
<evidence type="ECO:0000256" key="7">
    <source>
        <dbReference type="ARBA" id="ARBA00023136"/>
    </source>
</evidence>
<feature type="transmembrane region" description="Helical" evidence="8">
    <location>
        <begin position="476"/>
        <end position="497"/>
    </location>
</feature>
<dbReference type="AlphaFoldDB" id="A0A5A7N5D3"/>
<feature type="transmembrane region" description="Helical" evidence="8">
    <location>
        <begin position="338"/>
        <end position="357"/>
    </location>
</feature>
<evidence type="ECO:0000313" key="9">
    <source>
        <dbReference type="EMBL" id="GER03491.1"/>
    </source>
</evidence>
<proteinExistence type="inferred from homology"/>
<dbReference type="PRINTS" id="PR00702">
    <property type="entry name" value="ACRIFLAVINRP"/>
</dbReference>
<organism evidence="9 10">
    <name type="scientific">Iodidimonas nitroreducens</name>
    <dbReference type="NCBI Taxonomy" id="1236968"/>
    <lineage>
        <taxon>Bacteria</taxon>
        <taxon>Pseudomonadati</taxon>
        <taxon>Pseudomonadota</taxon>
        <taxon>Alphaproteobacteria</taxon>
        <taxon>Iodidimonadales</taxon>
        <taxon>Iodidimonadaceae</taxon>
        <taxon>Iodidimonas</taxon>
    </lineage>
</organism>
<name>A0A5A7N5D3_9PROT</name>
<feature type="transmembrane region" description="Helical" evidence="8">
    <location>
        <begin position="919"/>
        <end position="940"/>
    </location>
</feature>
<dbReference type="InterPro" id="IPR004763">
    <property type="entry name" value="CusA-like"/>
</dbReference>
<feature type="transmembrane region" description="Helical" evidence="8">
    <location>
        <begin position="888"/>
        <end position="907"/>
    </location>
</feature>
<evidence type="ECO:0000256" key="3">
    <source>
        <dbReference type="ARBA" id="ARBA00022448"/>
    </source>
</evidence>
<dbReference type="GO" id="GO:0042910">
    <property type="term" value="F:xenobiotic transmembrane transporter activity"/>
    <property type="evidence" value="ECO:0007669"/>
    <property type="project" value="TreeGrafter"/>
</dbReference>
<evidence type="ECO:0000256" key="8">
    <source>
        <dbReference type="SAM" id="Phobius"/>
    </source>
</evidence>
<dbReference type="SUPFAM" id="SSF82714">
    <property type="entry name" value="Multidrug efflux transporter AcrB TolC docking domain, DN and DC subdomains"/>
    <property type="match status" value="2"/>
</dbReference>
<dbReference type="Gene3D" id="1.20.1640.10">
    <property type="entry name" value="Multidrug efflux transporter AcrB transmembrane domain"/>
    <property type="match status" value="2"/>
</dbReference>
<dbReference type="GO" id="GO:0005886">
    <property type="term" value="C:plasma membrane"/>
    <property type="evidence" value="ECO:0007669"/>
    <property type="project" value="UniProtKB-SubCell"/>
</dbReference>
<dbReference type="SUPFAM" id="SSF82693">
    <property type="entry name" value="Multidrug efflux transporter AcrB pore domain, PN1, PN2, PC1 and PC2 subdomains"/>
    <property type="match status" value="2"/>
</dbReference>
<sequence>MIDFIIRWSVKNRFAMILLALLLTGWGINSLMRTPLDAIPDISDVQVIIKTTYAGQAPQVVEDQVTYPLTTAMLAVPGAVTVRGFSFFNDSFVYVIFEEGTDLYWARSRVLEYLSQVVPNLPDGARPALGPDATGVGWVYQYALIDRSGTHDLAALTSLQNWFLKFELQMVEGVAEVASIGGMVREYQVVVEPDRLRAHQIPLSRVISAIRRGNQETGGRVIEMAEADYMIRASGYIDDLDDLRAIPLGVDAMDTPITLADVAEIRFGPDLRRGIGELNGQGEAVGGVVIMRFGENALATIDRVKERIKALEAGLPEGVEIVETYDRSDLIDRAVKTLGTTLTEELIIVALICALFLFHPGSSLVIIISLPLGVLTAFILMHIQGINANIMSLGGIAIAIGAMVDGAIVMIENYHKHLDRAQKGDPRWPIVAHAAAEVGPSIFFSLLIIALSFAPIFALEAQEGRLFHPLAFTKTYAMAAAAGIAITILPVLMGLLVRRPYGKKRDNPVSRAVIAGYRPLLHFVLHHRKATLALCFLALISILIPFTRIGNEFMPALDEGDLLYMPSAFPAVSAGKMAQIVQQTDKLIKSLPEVASVYGKAGRATSATDPAPLSMMETTIRLKPRSEWRPGLSMKDLIAELDARVQIPGLVNVWTMPIKNRTDMLATGIKTPVGIKISGPDLSVIADLGQRIETVIAPLPGVASVFADRVVGGRYVDMSIDRQAAARHGLNIADIHDIVRSAIGGMTIGESIEGRERYPINIRYPQSLRDQIDHLRLLPILTADGADIPLSAVADLQITDGPGMIRSENARLNGWVTIDIADYDLGQFVDEAKKAVAQKIDLPAGYALKWSGQYEYMERAQKRLLTIIPLVLAIIAFLLYLNFRAFSAVVMIMGTLPLALVGGYWLMYGLGYKMSVASAAGFIALAGVAVEIGVLMIVYLDQSVARKKLEMSESGKIFGPNDLLAAVSDGALQRIRPIVMTVASTMIGLFPVMLGDGTGSEVMRRIAAPMIGGLGSALLLTTLLLPVVYYEWKKYLMERTN</sequence>
<evidence type="ECO:0000256" key="4">
    <source>
        <dbReference type="ARBA" id="ARBA00022475"/>
    </source>
</evidence>
<evidence type="ECO:0000256" key="2">
    <source>
        <dbReference type="ARBA" id="ARBA00010942"/>
    </source>
</evidence>
<feature type="transmembrane region" description="Helical" evidence="8">
    <location>
        <begin position="431"/>
        <end position="456"/>
    </location>
</feature>
<evidence type="ECO:0000256" key="1">
    <source>
        <dbReference type="ARBA" id="ARBA00004651"/>
    </source>
</evidence>
<feature type="transmembrane region" description="Helical" evidence="8">
    <location>
        <begin position="864"/>
        <end position="881"/>
    </location>
</feature>
<reference evidence="9 10" key="1">
    <citation type="submission" date="2019-09" db="EMBL/GenBank/DDBJ databases">
        <title>NBRP : Genome information of microbial organism related human and environment.</title>
        <authorList>
            <person name="Hattori M."/>
            <person name="Oshima K."/>
            <person name="Inaba H."/>
            <person name="Suda W."/>
            <person name="Sakamoto M."/>
            <person name="Iino T."/>
            <person name="Kitahara M."/>
            <person name="Oshida Y."/>
            <person name="Iida T."/>
            <person name="Kudo T."/>
            <person name="Itoh T."/>
            <person name="Ohkuma M."/>
        </authorList>
    </citation>
    <scope>NUCLEOTIDE SEQUENCE [LARGE SCALE GENOMIC DNA]</scope>
    <source>
        <strain evidence="9 10">Q-1</strain>
    </source>
</reference>
<protein>
    <submittedName>
        <fullName evidence="9">Cation transporter</fullName>
    </submittedName>
</protein>
<dbReference type="GO" id="GO:0008324">
    <property type="term" value="F:monoatomic cation transmembrane transporter activity"/>
    <property type="evidence" value="ECO:0007669"/>
    <property type="project" value="InterPro"/>
</dbReference>
<keyword evidence="7 8" id="KW-0472">Membrane</keyword>
<dbReference type="Gene3D" id="3.30.70.1440">
    <property type="entry name" value="Multidrug efflux transporter AcrB pore domain"/>
    <property type="match status" value="1"/>
</dbReference>
<keyword evidence="5 8" id="KW-0812">Transmembrane</keyword>
<evidence type="ECO:0000256" key="6">
    <source>
        <dbReference type="ARBA" id="ARBA00022989"/>
    </source>
</evidence>
<dbReference type="Gene3D" id="3.30.2090.10">
    <property type="entry name" value="Multidrug efflux transporter AcrB TolC docking domain, DN and DC subdomains"/>
    <property type="match status" value="2"/>
</dbReference>
<evidence type="ECO:0000313" key="10">
    <source>
        <dbReference type="Proteomes" id="UP000324996"/>
    </source>
</evidence>
<accession>A0A5A7N5D3</accession>
<evidence type="ECO:0000256" key="5">
    <source>
        <dbReference type="ARBA" id="ARBA00022692"/>
    </source>
</evidence>
<dbReference type="Pfam" id="PF00873">
    <property type="entry name" value="ACR_tran"/>
    <property type="match status" value="1"/>
</dbReference>
<gene>
    <name evidence="9" type="ORF">JCM17846_11730</name>
</gene>
<dbReference type="InterPro" id="IPR001036">
    <property type="entry name" value="Acrflvin-R"/>
</dbReference>
<dbReference type="Proteomes" id="UP000324996">
    <property type="component" value="Unassembled WGS sequence"/>
</dbReference>
<keyword evidence="4" id="KW-1003">Cell membrane</keyword>
<keyword evidence="6 8" id="KW-1133">Transmembrane helix</keyword>
<dbReference type="InterPro" id="IPR027463">
    <property type="entry name" value="AcrB_DN_DC_subdom"/>
</dbReference>
<feature type="transmembrane region" description="Helical" evidence="8">
    <location>
        <begin position="390"/>
        <end position="411"/>
    </location>
</feature>
<feature type="transmembrane region" description="Helical" evidence="8">
    <location>
        <begin position="530"/>
        <end position="547"/>
    </location>
</feature>
<dbReference type="EMBL" id="BKCN01000004">
    <property type="protein sequence ID" value="GER03491.1"/>
    <property type="molecule type" value="Genomic_DNA"/>
</dbReference>
<dbReference type="Gene3D" id="3.30.70.1430">
    <property type="entry name" value="Multidrug efflux transporter AcrB pore domain"/>
    <property type="match status" value="2"/>
</dbReference>
<feature type="transmembrane region" description="Helical" evidence="8">
    <location>
        <begin position="364"/>
        <end position="384"/>
    </location>
</feature>
<comment type="subcellular location">
    <subcellularLocation>
        <location evidence="1">Cell membrane</location>
        <topology evidence="1">Multi-pass membrane protein</topology>
    </subcellularLocation>
</comment>
<keyword evidence="3" id="KW-0813">Transport</keyword>
<dbReference type="Gene3D" id="3.30.70.1320">
    <property type="entry name" value="Multidrug efflux transporter AcrB pore domain like"/>
    <property type="match status" value="1"/>
</dbReference>
<keyword evidence="10" id="KW-1185">Reference proteome</keyword>
<dbReference type="PANTHER" id="PTHR32063">
    <property type="match status" value="1"/>
</dbReference>
<feature type="transmembrane region" description="Helical" evidence="8">
    <location>
        <begin position="978"/>
        <end position="994"/>
    </location>
</feature>
<dbReference type="NCBIfam" id="TIGR00914">
    <property type="entry name" value="2A0601"/>
    <property type="match status" value="1"/>
</dbReference>
<dbReference type="SUPFAM" id="SSF82866">
    <property type="entry name" value="Multidrug efflux transporter AcrB transmembrane domain"/>
    <property type="match status" value="2"/>
</dbReference>
<dbReference type="PANTHER" id="PTHR32063:SF19">
    <property type="entry name" value="CATION EFFLUX SYSTEM PROTEIN CUSA"/>
    <property type="match status" value="1"/>
</dbReference>
<dbReference type="RefSeq" id="WP_042084691.1">
    <property type="nucleotide sequence ID" value="NZ_BKCN01000004.1"/>
</dbReference>